<accession>A0A261RBS2</accession>
<evidence type="ECO:0000313" key="2">
    <source>
        <dbReference type="EMBL" id="OZI22454.1"/>
    </source>
</evidence>
<gene>
    <name evidence="2" type="ORF">CAL19_07905</name>
</gene>
<feature type="domain" description="Spore protein YkvP/CgeB glycosyl transferase-like" evidence="1">
    <location>
        <begin position="221"/>
        <end position="344"/>
    </location>
</feature>
<dbReference type="EMBL" id="NEVK01000004">
    <property type="protein sequence ID" value="OZI22454.1"/>
    <property type="molecule type" value="Genomic_DNA"/>
</dbReference>
<name>A0A261RBS2_9BORD</name>
<organism evidence="2 3">
    <name type="scientific">Bordetella genomosp. 7</name>
    <dbReference type="NCBI Taxonomy" id="1416805"/>
    <lineage>
        <taxon>Bacteria</taxon>
        <taxon>Pseudomonadati</taxon>
        <taxon>Pseudomonadota</taxon>
        <taxon>Betaproteobacteria</taxon>
        <taxon>Burkholderiales</taxon>
        <taxon>Alcaligenaceae</taxon>
        <taxon>Bordetella</taxon>
    </lineage>
</organism>
<dbReference type="Pfam" id="PF13524">
    <property type="entry name" value="Glyco_trans_1_2"/>
    <property type="match status" value="1"/>
</dbReference>
<proteinExistence type="predicted"/>
<dbReference type="Proteomes" id="UP000216947">
    <property type="component" value="Unassembled WGS sequence"/>
</dbReference>
<comment type="caution">
    <text evidence="2">The sequence shown here is derived from an EMBL/GenBank/DDBJ whole genome shotgun (WGS) entry which is preliminary data.</text>
</comment>
<evidence type="ECO:0000313" key="3">
    <source>
        <dbReference type="Proteomes" id="UP000216947"/>
    </source>
</evidence>
<keyword evidence="3" id="KW-1185">Reference proteome</keyword>
<reference evidence="3" key="1">
    <citation type="submission" date="2017-05" db="EMBL/GenBank/DDBJ databases">
        <title>Complete and WGS of Bordetella genogroups.</title>
        <authorList>
            <person name="Spilker T."/>
            <person name="Lipuma J."/>
        </authorList>
    </citation>
    <scope>NUCLEOTIDE SEQUENCE [LARGE SCALE GENOMIC DNA]</scope>
    <source>
        <strain evidence="3">AU18089</strain>
    </source>
</reference>
<sequence>MQSVLTWLGQRLAKGPDPQARYASVRVGLVSDDLTSSALAAEVRTVHLTPQNFRAILTRRQVDFVFVESAWLGYKKSWQYKIASYPSHPDRTNEALIELVHTARDAGIPCMFWNKEDSVHFERFIDSARWFSAIYTVDENTLPRYAEATRGQARLGVLPFAVQPRIHDGQRRANPVSRLCFVGSYTCNMHFERKARQEMLFSAASAWGLDIFDRNSRRRNHIYRYPSFPRTKIYPAVSYERTPRIYQEYVGSLNVNTVEDSRTMFSRRLVEIMASGGLAITTPSASVSHLFKDCCHVVHSRSDAVQLFERLSRGRSPRDAALISHGREVVFKNHLWVHRLQMLEEDGMF</sequence>
<dbReference type="RefSeq" id="WP_051423911.1">
    <property type="nucleotide sequence ID" value="NZ_NEVK01000004.1"/>
</dbReference>
<evidence type="ECO:0000259" key="1">
    <source>
        <dbReference type="Pfam" id="PF13524"/>
    </source>
</evidence>
<dbReference type="InterPro" id="IPR055259">
    <property type="entry name" value="YkvP/CgeB_Glyco_trans-like"/>
</dbReference>
<dbReference type="AlphaFoldDB" id="A0A261RBS2"/>
<protein>
    <recommendedName>
        <fullName evidence="1">Spore protein YkvP/CgeB glycosyl transferase-like domain-containing protein</fullName>
    </recommendedName>
</protein>